<dbReference type="InterPro" id="IPR002901">
    <property type="entry name" value="MGlyc_endo_b_GlcNAc-like_dom"/>
</dbReference>
<dbReference type="AlphaFoldDB" id="A0A0E1XEV1"/>
<dbReference type="GO" id="GO:0004040">
    <property type="term" value="F:amidase activity"/>
    <property type="evidence" value="ECO:0007669"/>
    <property type="project" value="InterPro"/>
</dbReference>
<comment type="similarity">
    <text evidence="1">In the N-terminal section; belongs to the N-acetylmuramoyl-L-alanine amidase 2 family.</text>
</comment>
<accession>A0A0E1XEV1</accession>
<name>A0A0E1XEV1_STAAU</name>
<proteinExistence type="inferred from homology"/>
<keyword evidence="2" id="KW-0812">Transmembrane</keyword>
<dbReference type="Pfam" id="PF01832">
    <property type="entry name" value="Glucosaminidase"/>
    <property type="match status" value="1"/>
</dbReference>
<dbReference type="EMBL" id="ACJA02000004">
    <property type="protein sequence ID" value="EFH94291.1"/>
    <property type="molecule type" value="Genomic_DNA"/>
</dbReference>
<gene>
    <name evidence="4" type="ORF">HMPREF0769_11912</name>
</gene>
<reference evidence="4 5" key="1">
    <citation type="submission" date="2010-05" db="EMBL/GenBank/DDBJ databases">
        <authorList>
            <person name="Muzny D."/>
            <person name="Qin X."/>
            <person name="Buhay C."/>
            <person name="Dugan-Rocha S."/>
            <person name="Ding Y."/>
            <person name="Chen G."/>
            <person name="Hawes A."/>
            <person name="Holder M."/>
            <person name="Jhangiani S."/>
            <person name="Johnson A."/>
            <person name="Khan Z."/>
            <person name="Li Z."/>
            <person name="Liu W."/>
            <person name="Liu X."/>
            <person name="Perez L."/>
            <person name="Shen H."/>
            <person name="Wang Q."/>
            <person name="Watt J."/>
            <person name="Xi L."/>
            <person name="Xin Y."/>
            <person name="Zhou J."/>
            <person name="Deng J."/>
            <person name="Jiang H."/>
            <person name="Liu Y."/>
            <person name="Qu J."/>
            <person name="Song X.-Z."/>
            <person name="Zhang L."/>
            <person name="Villasana D."/>
            <person name="Johnson A."/>
            <person name="Liu J."/>
            <person name="Liyanage D."/>
            <person name="Lorensuhewa L."/>
            <person name="Robinson T."/>
            <person name="Song A."/>
            <person name="Song B.-B."/>
            <person name="Dinh H."/>
            <person name="Thornton R."/>
            <person name="Coyle M."/>
            <person name="Francisco L."/>
            <person name="Jackson L."/>
            <person name="Javaid M."/>
            <person name="Korchina V."/>
            <person name="Kovar C."/>
            <person name="Mata R."/>
            <person name="Mathew T."/>
            <person name="Ngo R."/>
            <person name="Nguyen L."/>
            <person name="Nguyen N."/>
            <person name="Okwuonu G."/>
            <person name="Ongeri F."/>
            <person name="Pham C."/>
            <person name="Simmons D."/>
            <person name="Wilczek-Boney K."/>
            <person name="Hale W."/>
            <person name="Jakkamsetti A."/>
            <person name="Pham P."/>
            <person name="Ruth R."/>
            <person name="San Lucas F."/>
            <person name="Warren J."/>
            <person name="Zhang J."/>
            <person name="Zhao Z."/>
            <person name="Zhou C."/>
            <person name="Zhu D."/>
            <person name="Lee S."/>
            <person name="Bess C."/>
            <person name="Blankenburg K."/>
            <person name="Forbes L."/>
            <person name="Fu Q."/>
            <person name="Gubbala S."/>
            <person name="Hirani K."/>
            <person name="Jayaseelan J.C."/>
            <person name="Lara F."/>
            <person name="Munidasa M."/>
            <person name="Palculict T."/>
            <person name="Patil S."/>
            <person name="Pu L.-L."/>
            <person name="Saada N."/>
            <person name="Tang L."/>
            <person name="Weissenberger G."/>
            <person name="Zhu Y."/>
            <person name="Hemphill L."/>
            <person name="Shang Y."/>
            <person name="Youmans B."/>
            <person name="Ayvaz T."/>
            <person name="Ross M."/>
            <person name="Santibanez J."/>
            <person name="Aqrawi P."/>
            <person name="Gross S."/>
            <person name="Joshi V."/>
            <person name="Fowler G."/>
            <person name="Nazareth L."/>
            <person name="Reid J."/>
            <person name="Worley K."/>
            <person name="Petrosino J."/>
            <person name="Highlander S."/>
            <person name="Gibbs R."/>
        </authorList>
    </citation>
    <scope>NUCLEOTIDE SEQUENCE [LARGE SCALE GENOMIC DNA]</scope>
    <source>
        <strain evidence="4 5">MN8</strain>
    </source>
</reference>
<feature type="domain" description="Mannosyl-glycoprotein endo-beta-N-acetylglucosamidase-like" evidence="3">
    <location>
        <begin position="124"/>
        <end position="282"/>
    </location>
</feature>
<organism evidence="4 5">
    <name type="scientific">Staphylococcus aureus subsp. aureus MN8</name>
    <dbReference type="NCBI Taxonomy" id="548470"/>
    <lineage>
        <taxon>Bacteria</taxon>
        <taxon>Bacillati</taxon>
        <taxon>Bacillota</taxon>
        <taxon>Bacilli</taxon>
        <taxon>Bacillales</taxon>
        <taxon>Staphylococcaceae</taxon>
        <taxon>Staphylococcus</taxon>
    </lineage>
</organism>
<keyword evidence="2" id="KW-1133">Transmembrane helix</keyword>
<evidence type="ECO:0000256" key="1">
    <source>
        <dbReference type="ARBA" id="ARBA00006088"/>
    </source>
</evidence>
<dbReference type="HOGENOM" id="CLU_085375_1_0_9"/>
<sequence>MYNNNDLRGVDMNKHKKGSIFGIIGLVVIFAVVSFLFFSMISDQIFFKHVKSDIKIEKLNVTLNDAAKKQINNYTSQQVSNKKNDAWRDASATEIKSAMDSGTFIDNEKQKYQFLDLSKYQGIDKNRIKRMLVDRPTLLKHTDDFLKAAKDKHVNEVYLISHALLETGAVKSELANGVEIDGKKYYNFYGVGALDKDPIKTGAEYAKKHGWDTPEKAISGGADFIHKHFLSSTDQNTLYSMRWNPKNPGEHQYATDIKWAESNATIIADFYKNMKTEGKYFKYFVYKDDSKHLNK</sequence>
<comment type="caution">
    <text evidence="4">The sequence shown here is derived from an EMBL/GenBank/DDBJ whole genome shotgun (WGS) entry which is preliminary data.</text>
</comment>
<feature type="transmembrane region" description="Helical" evidence="2">
    <location>
        <begin position="20"/>
        <end position="41"/>
    </location>
</feature>
<dbReference type="Gene3D" id="1.10.530.10">
    <property type="match status" value="1"/>
</dbReference>
<evidence type="ECO:0000259" key="3">
    <source>
        <dbReference type="SMART" id="SM00047"/>
    </source>
</evidence>
<dbReference type="SMR" id="A0A0E1XEV1"/>
<evidence type="ECO:0000256" key="2">
    <source>
        <dbReference type="SAM" id="Phobius"/>
    </source>
</evidence>
<keyword evidence="2" id="KW-0472">Membrane</keyword>
<protein>
    <submittedName>
        <fullName evidence="4">Mannosyl-glycoprotein endo-beta-N-acetylglucosaminidase</fullName>
    </submittedName>
</protein>
<evidence type="ECO:0000313" key="5">
    <source>
        <dbReference type="Proteomes" id="UP000003455"/>
    </source>
</evidence>
<dbReference type="Proteomes" id="UP000003455">
    <property type="component" value="Chromosome"/>
</dbReference>
<dbReference type="SMART" id="SM00047">
    <property type="entry name" value="LYZ2"/>
    <property type="match status" value="1"/>
</dbReference>
<evidence type="ECO:0000313" key="4">
    <source>
        <dbReference type="EMBL" id="EFH94291.1"/>
    </source>
</evidence>